<proteinExistence type="predicted"/>
<evidence type="ECO:0000313" key="3">
    <source>
        <dbReference type="EMBL" id="VDI19591.1"/>
    </source>
</evidence>
<sequence length="162" mass="17997">MNFLFDILVSASWMNIIVLGVPPCHETICLSWYESTNTLTFVCLVPDLCRYIVFHDPTNPNEDYAYCVMPFPKPQCFTRHNNSIIAQNITTNLTTLIIENPHDNTLNGNWSCRHGSSGDFTVTTVNLTETILGASGPFLHTKLVVFASISAVVLCCLIILGL</sequence>
<feature type="signal peptide" evidence="2">
    <location>
        <begin position="1"/>
        <end position="20"/>
    </location>
</feature>
<comment type="caution">
    <text evidence="3">The sequence shown here is derived from an EMBL/GenBank/DDBJ whole genome shotgun (WGS) entry which is preliminary data.</text>
</comment>
<evidence type="ECO:0000313" key="4">
    <source>
        <dbReference type="Proteomes" id="UP000596742"/>
    </source>
</evidence>
<feature type="non-terminal residue" evidence="3">
    <location>
        <position position="162"/>
    </location>
</feature>
<feature type="chain" id="PRO_5032487735" evidence="2">
    <location>
        <begin position="21"/>
        <end position="162"/>
    </location>
</feature>
<feature type="transmembrane region" description="Helical" evidence="1">
    <location>
        <begin position="143"/>
        <end position="161"/>
    </location>
</feature>
<keyword evidence="1" id="KW-1133">Transmembrane helix</keyword>
<protein>
    <submittedName>
        <fullName evidence="3">Uncharacterized protein</fullName>
    </submittedName>
</protein>
<reference evidence="3" key="1">
    <citation type="submission" date="2018-11" db="EMBL/GenBank/DDBJ databases">
        <authorList>
            <person name="Alioto T."/>
            <person name="Alioto T."/>
        </authorList>
    </citation>
    <scope>NUCLEOTIDE SEQUENCE</scope>
</reference>
<gene>
    <name evidence="3" type="ORF">MGAL_10B053095</name>
</gene>
<dbReference type="AlphaFoldDB" id="A0A8B6DIN0"/>
<organism evidence="3 4">
    <name type="scientific">Mytilus galloprovincialis</name>
    <name type="common">Mediterranean mussel</name>
    <dbReference type="NCBI Taxonomy" id="29158"/>
    <lineage>
        <taxon>Eukaryota</taxon>
        <taxon>Metazoa</taxon>
        <taxon>Spiralia</taxon>
        <taxon>Lophotrochozoa</taxon>
        <taxon>Mollusca</taxon>
        <taxon>Bivalvia</taxon>
        <taxon>Autobranchia</taxon>
        <taxon>Pteriomorphia</taxon>
        <taxon>Mytilida</taxon>
        <taxon>Mytiloidea</taxon>
        <taxon>Mytilidae</taxon>
        <taxon>Mytilinae</taxon>
        <taxon>Mytilus</taxon>
    </lineage>
</organism>
<keyword evidence="1" id="KW-0472">Membrane</keyword>
<dbReference type="Proteomes" id="UP000596742">
    <property type="component" value="Unassembled WGS sequence"/>
</dbReference>
<keyword evidence="4" id="KW-1185">Reference proteome</keyword>
<keyword evidence="2" id="KW-0732">Signal</keyword>
<evidence type="ECO:0000256" key="1">
    <source>
        <dbReference type="SAM" id="Phobius"/>
    </source>
</evidence>
<dbReference type="OrthoDB" id="10647367at2759"/>
<name>A0A8B6DIN0_MYTGA</name>
<dbReference type="EMBL" id="UYJE01003466">
    <property type="protein sequence ID" value="VDI19591.1"/>
    <property type="molecule type" value="Genomic_DNA"/>
</dbReference>
<accession>A0A8B6DIN0</accession>
<evidence type="ECO:0000256" key="2">
    <source>
        <dbReference type="SAM" id="SignalP"/>
    </source>
</evidence>
<keyword evidence="1" id="KW-0812">Transmembrane</keyword>